<dbReference type="Pfam" id="PF07859">
    <property type="entry name" value="Abhydrolase_3"/>
    <property type="match status" value="1"/>
</dbReference>
<dbReference type="FunCoup" id="A0A1Y1MDP1">
    <property type="interactions" value="242"/>
</dbReference>
<reference evidence="3" key="1">
    <citation type="journal article" date="2016" name="Sci. Rep.">
        <title>Molecular characterization of firefly nuptial gifts: a multi-omics approach sheds light on postcopulatory sexual selection.</title>
        <authorList>
            <person name="Al-Wathiqui N."/>
            <person name="Fallon T.R."/>
            <person name="South A."/>
            <person name="Weng J.K."/>
            <person name="Lewis S.M."/>
        </authorList>
    </citation>
    <scope>NUCLEOTIDE SEQUENCE</scope>
</reference>
<dbReference type="InterPro" id="IPR050300">
    <property type="entry name" value="GDXG_lipolytic_enzyme"/>
</dbReference>
<dbReference type="SUPFAM" id="SSF53474">
    <property type="entry name" value="alpha/beta-Hydrolases"/>
    <property type="match status" value="1"/>
</dbReference>
<dbReference type="Gene3D" id="3.40.50.1820">
    <property type="entry name" value="alpha/beta hydrolase"/>
    <property type="match status" value="1"/>
</dbReference>
<accession>A0A1Y1MDP1</accession>
<gene>
    <name evidence="4" type="ORF">PPYR_04835</name>
</gene>
<proteinExistence type="predicted"/>
<dbReference type="InterPro" id="IPR029058">
    <property type="entry name" value="AB_hydrolase_fold"/>
</dbReference>
<feature type="domain" description="Alpha/beta hydrolase fold-3" evidence="2">
    <location>
        <begin position="73"/>
        <end position="262"/>
    </location>
</feature>
<evidence type="ECO:0000313" key="3">
    <source>
        <dbReference type="EMBL" id="JAV83701.1"/>
    </source>
</evidence>
<sequence length="290" mass="32681">MVTDESLDLLFSPSKWTKRAVPDVIKLHIDVVTQASKYARKNIPCELNVAYGYAEKEKLDIYGTDLPPDAPIFVYIHGGYWQQLDKDISAYLVESFHRKDIKVIVIGYTLCPNCTLKEIVQEIRNAYVKCLEYAKKCGSKGIYVGGHSAGGHLTASLFQEFFCSMPEVDQHYLKGVVCISGVYDLVPIVRTYVNDALGLTEELAKELSPLHQSIRANKTIHFLVLIGQHESPAFHEQSTSFYQKLVESGYNAELVEIKDVDHFTIVENLNDTNSKIFTLITNAIEKNTLI</sequence>
<protein>
    <recommendedName>
        <fullName evidence="2">Alpha/beta hydrolase fold-3 domain-containing protein</fullName>
    </recommendedName>
</protein>
<dbReference type="Proteomes" id="UP000327044">
    <property type="component" value="Unassembled WGS sequence"/>
</dbReference>
<dbReference type="EMBL" id="GEZM01034617">
    <property type="protein sequence ID" value="JAV83701.1"/>
    <property type="molecule type" value="Transcribed_RNA"/>
</dbReference>
<dbReference type="EMBL" id="VVIM01000002">
    <property type="protein sequence ID" value="KAB0802649.1"/>
    <property type="molecule type" value="Genomic_DNA"/>
</dbReference>
<dbReference type="OrthoDB" id="433474at2759"/>
<dbReference type="GO" id="GO:0004061">
    <property type="term" value="F:arylformamidase activity"/>
    <property type="evidence" value="ECO:0007669"/>
    <property type="project" value="TreeGrafter"/>
</dbReference>
<reference evidence="4 5" key="2">
    <citation type="journal article" date="2018" name="Elife">
        <title>Firefly genomes illuminate parallel origins of bioluminescence in beetles.</title>
        <authorList>
            <person name="Fallon T.R."/>
            <person name="Lower S.E."/>
            <person name="Chang C.H."/>
            <person name="Bessho-Uehara M."/>
            <person name="Martin G.J."/>
            <person name="Bewick A.J."/>
            <person name="Behringer M."/>
            <person name="Debat H.J."/>
            <person name="Wong I."/>
            <person name="Day J.C."/>
            <person name="Suvorov A."/>
            <person name="Silva C.J."/>
            <person name="Stanger-Hall K.F."/>
            <person name="Hall D.W."/>
            <person name="Schmitz R.J."/>
            <person name="Nelson D.R."/>
            <person name="Lewis S.M."/>
            <person name="Shigenobu S."/>
            <person name="Bybee S.M."/>
            <person name="Larracuente A.M."/>
            <person name="Oba Y."/>
            <person name="Weng J.K."/>
        </authorList>
    </citation>
    <scope>NUCLEOTIDE SEQUENCE [LARGE SCALE GENOMIC DNA]</scope>
    <source>
        <strain evidence="4">1611_PpyrPB1</strain>
        <tissue evidence="4">Whole body</tissue>
    </source>
</reference>
<name>A0A1Y1MDP1_PHOPY</name>
<keyword evidence="1" id="KW-0378">Hydrolase</keyword>
<evidence type="ECO:0000313" key="5">
    <source>
        <dbReference type="Proteomes" id="UP000327044"/>
    </source>
</evidence>
<dbReference type="PANTHER" id="PTHR48081">
    <property type="entry name" value="AB HYDROLASE SUPERFAMILY PROTEIN C4A8.06C"/>
    <property type="match status" value="1"/>
</dbReference>
<evidence type="ECO:0000313" key="4">
    <source>
        <dbReference type="EMBL" id="KAB0802649.1"/>
    </source>
</evidence>
<dbReference type="InterPro" id="IPR013094">
    <property type="entry name" value="AB_hydrolase_3"/>
</dbReference>
<organism evidence="3">
    <name type="scientific">Photinus pyralis</name>
    <name type="common">Common eastern firefly</name>
    <name type="synonym">Lampyris pyralis</name>
    <dbReference type="NCBI Taxonomy" id="7054"/>
    <lineage>
        <taxon>Eukaryota</taxon>
        <taxon>Metazoa</taxon>
        <taxon>Ecdysozoa</taxon>
        <taxon>Arthropoda</taxon>
        <taxon>Hexapoda</taxon>
        <taxon>Insecta</taxon>
        <taxon>Pterygota</taxon>
        <taxon>Neoptera</taxon>
        <taxon>Endopterygota</taxon>
        <taxon>Coleoptera</taxon>
        <taxon>Polyphaga</taxon>
        <taxon>Elateriformia</taxon>
        <taxon>Elateroidea</taxon>
        <taxon>Lampyridae</taxon>
        <taxon>Lampyrinae</taxon>
        <taxon>Photinus</taxon>
    </lineage>
</organism>
<dbReference type="PANTHER" id="PTHR48081:SF33">
    <property type="entry name" value="KYNURENINE FORMAMIDASE"/>
    <property type="match status" value="1"/>
</dbReference>
<dbReference type="AlphaFoldDB" id="A0A1Y1MDP1"/>
<dbReference type="InParanoid" id="A0A1Y1MDP1"/>
<reference evidence="4" key="3">
    <citation type="submission" date="2019-08" db="EMBL/GenBank/DDBJ databases">
        <authorList>
            <consortium name="Photinus pyralis genome working group"/>
            <person name="Fallon T.R."/>
            <person name="Sander Lower S.E."/>
            <person name="Weng J.-K."/>
        </authorList>
    </citation>
    <scope>NUCLEOTIDE SEQUENCE</scope>
    <source>
        <strain evidence="4">1611_PpyrPB1</strain>
        <tissue evidence="4">Whole body</tissue>
    </source>
</reference>
<evidence type="ECO:0000256" key="1">
    <source>
        <dbReference type="ARBA" id="ARBA00022801"/>
    </source>
</evidence>
<keyword evidence="5" id="KW-1185">Reference proteome</keyword>
<evidence type="ECO:0000259" key="2">
    <source>
        <dbReference type="Pfam" id="PF07859"/>
    </source>
</evidence>